<dbReference type="GO" id="GO:0043124">
    <property type="term" value="P:negative regulation of canonical NF-kappaB signal transduction"/>
    <property type="evidence" value="ECO:0007669"/>
    <property type="project" value="TreeGrafter"/>
</dbReference>
<dbReference type="PANTHER" id="PTHR44813:SF1">
    <property type="entry name" value="MITOGEN-ACTIVATED PROTEIN KINASE-BINDING PROTEIN 1"/>
    <property type="match status" value="1"/>
</dbReference>
<feature type="compositionally biased region" description="Polar residues" evidence="1">
    <location>
        <begin position="50"/>
        <end position="61"/>
    </location>
</feature>
<dbReference type="GO" id="GO:0005737">
    <property type="term" value="C:cytoplasm"/>
    <property type="evidence" value="ECO:0007669"/>
    <property type="project" value="TreeGrafter"/>
</dbReference>
<accession>A0AAW1ZRG9</accession>
<dbReference type="AlphaFoldDB" id="A0AAW1ZRG9"/>
<dbReference type="GO" id="GO:0046330">
    <property type="term" value="P:positive regulation of JNK cascade"/>
    <property type="evidence" value="ECO:0007669"/>
    <property type="project" value="TreeGrafter"/>
</dbReference>
<reference evidence="2 3" key="1">
    <citation type="submission" date="2024-05" db="EMBL/GenBank/DDBJ databases">
        <title>A high-quality chromosomal-level genome assembly of Topmouth culter (Culter alburnus).</title>
        <authorList>
            <person name="Zhao H."/>
        </authorList>
    </citation>
    <scope>NUCLEOTIDE SEQUENCE [LARGE SCALE GENOMIC DNA]</scope>
    <source>
        <strain evidence="2">CATC2023</strain>
        <tissue evidence="2">Muscle</tissue>
    </source>
</reference>
<name>A0AAW1ZRG9_CULAL</name>
<feature type="compositionally biased region" description="Basic and acidic residues" evidence="1">
    <location>
        <begin position="280"/>
        <end position="291"/>
    </location>
</feature>
<feature type="region of interest" description="Disordered" evidence="1">
    <location>
        <begin position="268"/>
        <end position="291"/>
    </location>
</feature>
<protein>
    <submittedName>
        <fullName evidence="2">Uncharacterized protein</fullName>
    </submittedName>
</protein>
<feature type="region of interest" description="Disordered" evidence="1">
    <location>
        <begin position="24"/>
        <end position="67"/>
    </location>
</feature>
<dbReference type="EMBL" id="JAWDJR010000015">
    <property type="protein sequence ID" value="KAK9962722.1"/>
    <property type="molecule type" value="Genomic_DNA"/>
</dbReference>
<proteinExistence type="predicted"/>
<feature type="compositionally biased region" description="Polar residues" evidence="1">
    <location>
        <begin position="26"/>
        <end position="42"/>
    </location>
</feature>
<dbReference type="PANTHER" id="PTHR44813">
    <property type="entry name" value="MITOGEN-ACTIVATED PROTEIN KINASE-BINDING PROTEIN 1"/>
    <property type="match status" value="1"/>
</dbReference>
<sequence length="319" mass="34727">MGPTASSRAKIAQSNSVESLNVCASEETQLNAPSSSLDPTVEQSKENIIPPSSSVLSSGQAHPTPALGNHSARAALRLDLVGPSRASLSPVSLKSRLGKVERPGSPRRQALVTPTEMRSLGKECRKQIINIEQSLTPKTSSRFSTGSEMFARKSTMSETSHTVVEDLQFTGSCENTQTPGQISVTLDREDSTENHCLDEDTGLSAGSFSVQMCKEMVNELWHTIHKATGFYSKLCSIPELSEQQEQMKGILQEVFVGVQSELHSLCPQETRPSAQSARPIPEDSPGRQLRDDRTVALLEKYSEMLLLRMTEKGAQATLE</sequence>
<comment type="caution">
    <text evidence="2">The sequence shown here is derived from an EMBL/GenBank/DDBJ whole genome shotgun (WGS) entry which is preliminary data.</text>
</comment>
<dbReference type="Proteomes" id="UP001479290">
    <property type="component" value="Unassembled WGS sequence"/>
</dbReference>
<gene>
    <name evidence="2" type="ORF">ABG768_008076</name>
</gene>
<keyword evidence="3" id="KW-1185">Reference proteome</keyword>
<organism evidence="2 3">
    <name type="scientific">Culter alburnus</name>
    <name type="common">Topmouth culter</name>
    <dbReference type="NCBI Taxonomy" id="194366"/>
    <lineage>
        <taxon>Eukaryota</taxon>
        <taxon>Metazoa</taxon>
        <taxon>Chordata</taxon>
        <taxon>Craniata</taxon>
        <taxon>Vertebrata</taxon>
        <taxon>Euteleostomi</taxon>
        <taxon>Actinopterygii</taxon>
        <taxon>Neopterygii</taxon>
        <taxon>Teleostei</taxon>
        <taxon>Ostariophysi</taxon>
        <taxon>Cypriniformes</taxon>
        <taxon>Xenocyprididae</taxon>
        <taxon>Xenocypridinae</taxon>
        <taxon>Culter</taxon>
    </lineage>
</organism>
<evidence type="ECO:0000256" key="1">
    <source>
        <dbReference type="SAM" id="MobiDB-lite"/>
    </source>
</evidence>
<evidence type="ECO:0000313" key="2">
    <source>
        <dbReference type="EMBL" id="KAK9962722.1"/>
    </source>
</evidence>
<dbReference type="InterPro" id="IPR055292">
    <property type="entry name" value="MABP1"/>
</dbReference>
<evidence type="ECO:0000313" key="3">
    <source>
        <dbReference type="Proteomes" id="UP001479290"/>
    </source>
</evidence>